<evidence type="ECO:0000313" key="2">
    <source>
        <dbReference type="Proteomes" id="UP001603857"/>
    </source>
</evidence>
<sequence>MGGTSSSILVHGFSWLYGSSRGEIELQEIVNAISSNESTIQNAFLKGAYSRVGSNYSLSVISQRKLIFRLDFQTQDLGYHLEQWFPATVCRHQRPLTQPTPSEGPRTKGVNSFTYPPAHQRYGLRPTGQPKEARKEYYNCVAFDDYTVSDNQKWIPPGPTMIIFCALSKTKSIFRALSRMMSSFLKDLSRTCGEWMFIEPLQTLG</sequence>
<organism evidence="1 2">
    <name type="scientific">Flemingia macrophylla</name>
    <dbReference type="NCBI Taxonomy" id="520843"/>
    <lineage>
        <taxon>Eukaryota</taxon>
        <taxon>Viridiplantae</taxon>
        <taxon>Streptophyta</taxon>
        <taxon>Embryophyta</taxon>
        <taxon>Tracheophyta</taxon>
        <taxon>Spermatophyta</taxon>
        <taxon>Magnoliopsida</taxon>
        <taxon>eudicotyledons</taxon>
        <taxon>Gunneridae</taxon>
        <taxon>Pentapetalae</taxon>
        <taxon>rosids</taxon>
        <taxon>fabids</taxon>
        <taxon>Fabales</taxon>
        <taxon>Fabaceae</taxon>
        <taxon>Papilionoideae</taxon>
        <taxon>50 kb inversion clade</taxon>
        <taxon>NPAAA clade</taxon>
        <taxon>indigoferoid/millettioid clade</taxon>
        <taxon>Phaseoleae</taxon>
        <taxon>Flemingia</taxon>
    </lineage>
</organism>
<dbReference type="Proteomes" id="UP001603857">
    <property type="component" value="Unassembled WGS sequence"/>
</dbReference>
<proteinExistence type="predicted"/>
<comment type="caution">
    <text evidence="1">The sequence shown here is derived from an EMBL/GenBank/DDBJ whole genome shotgun (WGS) entry which is preliminary data.</text>
</comment>
<dbReference type="AlphaFoldDB" id="A0ABD1NIL4"/>
<name>A0ABD1NIL4_9FABA</name>
<reference evidence="1 2" key="1">
    <citation type="submission" date="2024-08" db="EMBL/GenBank/DDBJ databases">
        <title>Insights into the chromosomal genome structure of Flemingia macrophylla.</title>
        <authorList>
            <person name="Ding Y."/>
            <person name="Zhao Y."/>
            <person name="Bi W."/>
            <person name="Wu M."/>
            <person name="Zhao G."/>
            <person name="Gong Y."/>
            <person name="Li W."/>
            <person name="Zhang P."/>
        </authorList>
    </citation>
    <scope>NUCLEOTIDE SEQUENCE [LARGE SCALE GENOMIC DNA]</scope>
    <source>
        <strain evidence="1">DYQJB</strain>
        <tissue evidence="1">Leaf</tissue>
    </source>
</reference>
<accession>A0ABD1NIL4</accession>
<dbReference type="EMBL" id="JBGMDY010000001">
    <property type="protein sequence ID" value="KAL2347388.1"/>
    <property type="molecule type" value="Genomic_DNA"/>
</dbReference>
<keyword evidence="2" id="KW-1185">Reference proteome</keyword>
<gene>
    <name evidence="1" type="ORF">Fmac_001388</name>
</gene>
<evidence type="ECO:0000313" key="1">
    <source>
        <dbReference type="EMBL" id="KAL2347388.1"/>
    </source>
</evidence>
<protein>
    <submittedName>
        <fullName evidence="1">Uncharacterized protein</fullName>
    </submittedName>
</protein>